<dbReference type="RefSeq" id="XP_004261651.1">
    <property type="nucleotide sequence ID" value="XM_004261603.1"/>
</dbReference>
<dbReference type="EMBL" id="KB206169">
    <property type="protein sequence ID" value="ELP94880.1"/>
    <property type="molecule type" value="Genomic_DNA"/>
</dbReference>
<feature type="region of interest" description="Disordered" evidence="1">
    <location>
        <begin position="563"/>
        <end position="615"/>
    </location>
</feature>
<organism evidence="3 4">
    <name type="scientific">Entamoeba invadens IP1</name>
    <dbReference type="NCBI Taxonomy" id="370355"/>
    <lineage>
        <taxon>Eukaryota</taxon>
        <taxon>Amoebozoa</taxon>
        <taxon>Evosea</taxon>
        <taxon>Archamoebae</taxon>
        <taxon>Mastigamoebida</taxon>
        <taxon>Entamoebidae</taxon>
        <taxon>Entamoeba</taxon>
    </lineage>
</organism>
<evidence type="ECO:0000256" key="2">
    <source>
        <dbReference type="SAM" id="SignalP"/>
    </source>
</evidence>
<evidence type="ECO:0000313" key="3">
    <source>
        <dbReference type="EMBL" id="ELP94880.1"/>
    </source>
</evidence>
<accession>A0A0A1UE60</accession>
<sequence>MAIIITLLVTFCAWAYTAKTRPVAKSLRDITTYTITDDLEKDWKRENDTVRGVLLNTDNLITHFTKISTLYQRFGIITASQIKEVREQMAQLDKEYKEKKVEEGMYQEQMKLSQNGTDKALFTKYQELMENSAQEKKAALIKKNEVREKLRRISPLKNVISKKVEWIEDKVKQIGKDQAKVLESWKERNETLVNRLEQYKMNTNTSKLLLKQLEEADELLKQVNVKLRDPTNNATFNLSLEAAQNKIQRERMNLLRNVTTLYFNLVFQVLQTDKGVKKMVRNVDDVVAQRQAEIDTSLIGLTGLEEMSDTDMSSSKLEHVVATILDINKKVYDIRDLLELRPVEVEKSVMKMVEDKISAAHDDILELTRECDYNITVSNLKNDEELLILKDLEKVLNNKTDGYKLTVKHECLGGVYELKMYLGIGEKSLNTFSESFRRKLVEKRIDMRNEVMSGESAMDNEKREIEVVRSVEEQKFHLERYGMEMDRVKIVRKRMFVLDEVLRETRTIEIRKLQKKVMMLQEKTEQAKMKHQLVVDWLHKEFEEAMNKTEVGVPIQGEKLPKKAEQVQLPIKHKSRAEKPYVKKDNKSSNTTNVATKSTTKKPKKELTQKTKQEENVAKQLTKLAGKVNIGKEISMMTPKMVNGETTKK</sequence>
<dbReference type="GeneID" id="14894075"/>
<reference evidence="3 4" key="1">
    <citation type="submission" date="2012-10" db="EMBL/GenBank/DDBJ databases">
        <authorList>
            <person name="Zafar N."/>
            <person name="Inman J."/>
            <person name="Hall N."/>
            <person name="Lorenzi H."/>
            <person name="Caler E."/>
        </authorList>
    </citation>
    <scope>NUCLEOTIDE SEQUENCE [LARGE SCALE GENOMIC DNA]</scope>
    <source>
        <strain evidence="3 4">IP1</strain>
    </source>
</reference>
<dbReference type="Proteomes" id="UP000014680">
    <property type="component" value="Unassembled WGS sequence"/>
</dbReference>
<name>A0A0A1UE60_ENTIV</name>
<proteinExistence type="predicted"/>
<dbReference type="VEuPathDB" id="AmoebaDB:EIN_249140"/>
<dbReference type="KEGG" id="eiv:EIN_249140"/>
<protein>
    <submittedName>
        <fullName evidence="3">Synaptonemal complex protein, putative</fullName>
    </submittedName>
</protein>
<feature type="signal peptide" evidence="2">
    <location>
        <begin position="1"/>
        <end position="20"/>
    </location>
</feature>
<gene>
    <name evidence="3" type="ORF">EIN_249140</name>
</gene>
<feature type="chain" id="PRO_5001991341" evidence="2">
    <location>
        <begin position="21"/>
        <end position="649"/>
    </location>
</feature>
<feature type="compositionally biased region" description="Basic and acidic residues" evidence="1">
    <location>
        <begin position="577"/>
        <end position="587"/>
    </location>
</feature>
<keyword evidence="4" id="KW-1185">Reference proteome</keyword>
<dbReference type="OMA" id="MSGESAM"/>
<feature type="compositionally biased region" description="Polar residues" evidence="1">
    <location>
        <begin position="588"/>
        <end position="598"/>
    </location>
</feature>
<dbReference type="OrthoDB" id="29175at2759"/>
<dbReference type="AlphaFoldDB" id="A0A0A1UE60"/>
<evidence type="ECO:0000256" key="1">
    <source>
        <dbReference type="SAM" id="MobiDB-lite"/>
    </source>
</evidence>
<evidence type="ECO:0000313" key="4">
    <source>
        <dbReference type="Proteomes" id="UP000014680"/>
    </source>
</evidence>
<feature type="compositionally biased region" description="Basic and acidic residues" evidence="1">
    <location>
        <begin position="605"/>
        <end position="615"/>
    </location>
</feature>
<keyword evidence="2" id="KW-0732">Signal</keyword>